<dbReference type="InterPro" id="IPR036093">
    <property type="entry name" value="NAC_dom_sf"/>
</dbReference>
<dbReference type="Pfam" id="PF02365">
    <property type="entry name" value="NAM"/>
    <property type="match status" value="1"/>
</dbReference>
<gene>
    <name evidence="7" type="ORF">CB5_LOCUS322</name>
</gene>
<keyword evidence="3" id="KW-0804">Transcription</keyword>
<organism evidence="7">
    <name type="scientific">Ananas comosus var. bracteatus</name>
    <name type="common">red pineapple</name>
    <dbReference type="NCBI Taxonomy" id="296719"/>
    <lineage>
        <taxon>Eukaryota</taxon>
        <taxon>Viridiplantae</taxon>
        <taxon>Streptophyta</taxon>
        <taxon>Embryophyta</taxon>
        <taxon>Tracheophyta</taxon>
        <taxon>Spermatophyta</taxon>
        <taxon>Magnoliopsida</taxon>
        <taxon>Liliopsida</taxon>
        <taxon>Poales</taxon>
        <taxon>Bromeliaceae</taxon>
        <taxon>Bromelioideae</taxon>
        <taxon>Ananas</taxon>
    </lineage>
</organism>
<feature type="region of interest" description="Disordered" evidence="5">
    <location>
        <begin position="80"/>
        <end position="110"/>
    </location>
</feature>
<feature type="domain" description="NAC" evidence="6">
    <location>
        <begin position="3"/>
        <end position="186"/>
    </location>
</feature>
<dbReference type="SUPFAM" id="SSF101941">
    <property type="entry name" value="NAC domain"/>
    <property type="match status" value="1"/>
</dbReference>
<evidence type="ECO:0000259" key="6">
    <source>
        <dbReference type="PROSITE" id="PS51005"/>
    </source>
</evidence>
<feature type="compositionally biased region" description="Polar residues" evidence="5">
    <location>
        <begin position="249"/>
        <end position="262"/>
    </location>
</feature>
<evidence type="ECO:0000256" key="4">
    <source>
        <dbReference type="ARBA" id="ARBA00023242"/>
    </source>
</evidence>
<reference evidence="7" key="1">
    <citation type="submission" date="2020-07" db="EMBL/GenBank/DDBJ databases">
        <authorList>
            <person name="Lin J."/>
        </authorList>
    </citation>
    <scope>NUCLEOTIDE SEQUENCE</scope>
</reference>
<feature type="region of interest" description="Disordered" evidence="5">
    <location>
        <begin position="205"/>
        <end position="267"/>
    </location>
</feature>
<dbReference type="PANTHER" id="PTHR31719">
    <property type="entry name" value="NAC TRANSCRIPTION FACTOR 56"/>
    <property type="match status" value="1"/>
</dbReference>
<evidence type="ECO:0000256" key="5">
    <source>
        <dbReference type="SAM" id="MobiDB-lite"/>
    </source>
</evidence>
<keyword evidence="2" id="KW-0238">DNA-binding</keyword>
<protein>
    <recommendedName>
        <fullName evidence="6">NAC domain-containing protein</fullName>
    </recommendedName>
</protein>
<accession>A0A6V7NEW2</accession>
<dbReference type="AlphaFoldDB" id="A0A6V7NEW2"/>
<dbReference type="PANTHER" id="PTHR31719:SF243">
    <property type="entry name" value="NAC DOMAIN-CONTAINING PROTEIN"/>
    <property type="match status" value="1"/>
</dbReference>
<feature type="compositionally biased region" description="Low complexity" evidence="5">
    <location>
        <begin position="213"/>
        <end position="229"/>
    </location>
</feature>
<evidence type="ECO:0000256" key="3">
    <source>
        <dbReference type="ARBA" id="ARBA00023163"/>
    </source>
</evidence>
<name>A0A6V7NEW2_ANACO</name>
<dbReference type="GO" id="GO:0006355">
    <property type="term" value="P:regulation of DNA-templated transcription"/>
    <property type="evidence" value="ECO:0007669"/>
    <property type="project" value="InterPro"/>
</dbReference>
<feature type="region of interest" description="Disordered" evidence="5">
    <location>
        <begin position="393"/>
        <end position="412"/>
    </location>
</feature>
<keyword evidence="4" id="KW-0539">Nucleus</keyword>
<dbReference type="Gene3D" id="2.170.150.80">
    <property type="entry name" value="NAC domain"/>
    <property type="match status" value="1"/>
</dbReference>
<dbReference type="EMBL" id="LR862129">
    <property type="protein sequence ID" value="CAD1817111.1"/>
    <property type="molecule type" value="Genomic_DNA"/>
</dbReference>
<keyword evidence="1" id="KW-0805">Transcription regulation</keyword>
<evidence type="ECO:0000256" key="2">
    <source>
        <dbReference type="ARBA" id="ARBA00023125"/>
    </source>
</evidence>
<feature type="compositionally biased region" description="Basic and acidic residues" evidence="5">
    <location>
        <begin position="81"/>
        <end position="105"/>
    </location>
</feature>
<dbReference type="InterPro" id="IPR003441">
    <property type="entry name" value="NAC-dom"/>
</dbReference>
<proteinExistence type="predicted"/>
<evidence type="ECO:0000256" key="1">
    <source>
        <dbReference type="ARBA" id="ARBA00023015"/>
    </source>
</evidence>
<evidence type="ECO:0000313" key="7">
    <source>
        <dbReference type="EMBL" id="CAD1817111.1"/>
    </source>
</evidence>
<dbReference type="PROSITE" id="PS51005">
    <property type="entry name" value="NAC"/>
    <property type="match status" value="1"/>
</dbReference>
<dbReference type="GO" id="GO:0003677">
    <property type="term" value="F:DNA binding"/>
    <property type="evidence" value="ECO:0007669"/>
    <property type="project" value="UniProtKB-KW"/>
</dbReference>
<sequence length="476" mass="52721">MAMPAGCKYAPKEEVLVGIVLRKRVRGEPPDPAAADCIREADIYGHHPAQLTALFPPTNQGPHEWFFFSWCKVKGKRARCGGRDDHQEARRRDGFKRGRKERSVRDAGGAGIGQWRSTQAAKRVIQIDVSGCVVTIGYHQNFEFRDSKKQKTDWLMEEYGLLPSSGGAEAAGRDDKEQVICKIYKTPAARRAEAKQSLAPATLPPRVSLHLCPSQPELPQQRRPRLQPQLSPPPWPALPPLLPASSVPDVSQPQLSPTSWSEQPLPPTSWPVGTPLWPPQRELMVQPLISMQLDVPWHDSMMAARDRTPFCPLDRDRPDVPHGAVVYPELYEAVATYVGGGQMWTTSQIPQCTTTDVSDHHTYDGNVLFQHSDRQQQQQQQQHTEPIASAAAQVEGSTTPDDQSAAVGAEGEAEKDLGAFLQSVPTEQPPVSSDHARYLDESLYMVHDGSLFAEMPTIDIGVDDYLISDGLDFLDI</sequence>
<feature type="compositionally biased region" description="Pro residues" evidence="5">
    <location>
        <begin position="230"/>
        <end position="242"/>
    </location>
</feature>